<feature type="transmembrane region" description="Helical" evidence="1">
    <location>
        <begin position="127"/>
        <end position="147"/>
    </location>
</feature>
<dbReference type="InParanoid" id="S8F0Q3"/>
<feature type="domain" description="DUF6534" evidence="2">
    <location>
        <begin position="174"/>
        <end position="256"/>
    </location>
</feature>
<accession>S8F0Q3</accession>
<keyword evidence="1" id="KW-0812">Transmembrane</keyword>
<evidence type="ECO:0000313" key="4">
    <source>
        <dbReference type="Proteomes" id="UP000015241"/>
    </source>
</evidence>
<sequence>MADTDAALLFQLNTTVGCLLVGVTLTLCLYGSTCAQTMYYFHKYPKDRRYLKGLVIFVWLLDTGKVIAEIQEIWLDLVTRHGDPLTLLDLGYWLGVEQVFEDATQTVVEFFFLQKVWRTSAFQSHKLVLGSLAVVLYTSMIASNIWVEHCLFTSAAIDVDEEFNASAFSGTVCMALDILITVSLCYDLNMRRTGFSRTDGILAHIVFYIMSRGILLCFLQAVMLATNLGVDNYEGTFTSEIARPVLGTALANSLLVIRHSTSVYQSSVKTNRKPPTLYVPAGKYERETWVTDLKHDSEWLPMTGGNTTAIQAADDFEFYSSSYAGGI</sequence>
<evidence type="ECO:0000256" key="1">
    <source>
        <dbReference type="SAM" id="Phobius"/>
    </source>
</evidence>
<dbReference type="PANTHER" id="PTHR40465">
    <property type="entry name" value="CHROMOSOME 1, WHOLE GENOME SHOTGUN SEQUENCE"/>
    <property type="match status" value="1"/>
</dbReference>
<evidence type="ECO:0000313" key="3">
    <source>
        <dbReference type="EMBL" id="EPS95405.1"/>
    </source>
</evidence>
<organism evidence="3 4">
    <name type="scientific">Fomitopsis schrenkii</name>
    <name type="common">Brown rot fungus</name>
    <dbReference type="NCBI Taxonomy" id="2126942"/>
    <lineage>
        <taxon>Eukaryota</taxon>
        <taxon>Fungi</taxon>
        <taxon>Dikarya</taxon>
        <taxon>Basidiomycota</taxon>
        <taxon>Agaricomycotina</taxon>
        <taxon>Agaricomycetes</taxon>
        <taxon>Polyporales</taxon>
        <taxon>Fomitopsis</taxon>
    </lineage>
</organism>
<keyword evidence="1" id="KW-0472">Membrane</keyword>
<keyword evidence="4" id="KW-1185">Reference proteome</keyword>
<dbReference type="InterPro" id="IPR045339">
    <property type="entry name" value="DUF6534"/>
</dbReference>
<dbReference type="Pfam" id="PF20152">
    <property type="entry name" value="DUF6534"/>
    <property type="match status" value="1"/>
</dbReference>
<dbReference type="HOGENOM" id="CLU_046025_5_1_1"/>
<protein>
    <recommendedName>
        <fullName evidence="2">DUF6534 domain-containing protein</fullName>
    </recommendedName>
</protein>
<dbReference type="STRING" id="743788.S8F0Q3"/>
<gene>
    <name evidence="3" type="ORF">FOMPIDRAFT_1054216</name>
</gene>
<dbReference type="AlphaFoldDB" id="S8F0Q3"/>
<reference evidence="3 4" key="1">
    <citation type="journal article" date="2012" name="Science">
        <title>The Paleozoic origin of enzymatic lignin decomposition reconstructed from 31 fungal genomes.</title>
        <authorList>
            <person name="Floudas D."/>
            <person name="Binder M."/>
            <person name="Riley R."/>
            <person name="Barry K."/>
            <person name="Blanchette R.A."/>
            <person name="Henrissat B."/>
            <person name="Martinez A.T."/>
            <person name="Otillar R."/>
            <person name="Spatafora J.W."/>
            <person name="Yadav J.S."/>
            <person name="Aerts A."/>
            <person name="Benoit I."/>
            <person name="Boyd A."/>
            <person name="Carlson A."/>
            <person name="Copeland A."/>
            <person name="Coutinho P.M."/>
            <person name="de Vries R.P."/>
            <person name="Ferreira P."/>
            <person name="Findley K."/>
            <person name="Foster B."/>
            <person name="Gaskell J."/>
            <person name="Glotzer D."/>
            <person name="Gorecki P."/>
            <person name="Heitman J."/>
            <person name="Hesse C."/>
            <person name="Hori C."/>
            <person name="Igarashi K."/>
            <person name="Jurgens J.A."/>
            <person name="Kallen N."/>
            <person name="Kersten P."/>
            <person name="Kohler A."/>
            <person name="Kuees U."/>
            <person name="Kumar T.K.A."/>
            <person name="Kuo A."/>
            <person name="LaButti K."/>
            <person name="Larrondo L.F."/>
            <person name="Lindquist E."/>
            <person name="Ling A."/>
            <person name="Lombard V."/>
            <person name="Lucas S."/>
            <person name="Lundell T."/>
            <person name="Martin R."/>
            <person name="McLaughlin D.J."/>
            <person name="Morgenstern I."/>
            <person name="Morin E."/>
            <person name="Murat C."/>
            <person name="Nagy L.G."/>
            <person name="Nolan M."/>
            <person name="Ohm R.A."/>
            <person name="Patyshakuliyeva A."/>
            <person name="Rokas A."/>
            <person name="Ruiz-Duenas F.J."/>
            <person name="Sabat G."/>
            <person name="Salamov A."/>
            <person name="Samejima M."/>
            <person name="Schmutz J."/>
            <person name="Slot J.C."/>
            <person name="St John F."/>
            <person name="Stenlid J."/>
            <person name="Sun H."/>
            <person name="Sun S."/>
            <person name="Syed K."/>
            <person name="Tsang A."/>
            <person name="Wiebenga A."/>
            <person name="Young D."/>
            <person name="Pisabarro A."/>
            <person name="Eastwood D.C."/>
            <person name="Martin F."/>
            <person name="Cullen D."/>
            <person name="Grigoriev I.V."/>
            <person name="Hibbett D.S."/>
        </authorList>
    </citation>
    <scope>NUCLEOTIDE SEQUENCE</scope>
    <source>
        <strain evidence="4">FP-58527</strain>
    </source>
</reference>
<evidence type="ECO:0000259" key="2">
    <source>
        <dbReference type="Pfam" id="PF20152"/>
    </source>
</evidence>
<feature type="transmembrane region" description="Helical" evidence="1">
    <location>
        <begin position="167"/>
        <end position="189"/>
    </location>
</feature>
<dbReference type="OrthoDB" id="3214861at2759"/>
<dbReference type="PANTHER" id="PTHR40465:SF1">
    <property type="entry name" value="DUF6534 DOMAIN-CONTAINING PROTEIN"/>
    <property type="match status" value="1"/>
</dbReference>
<name>S8F0Q3_FOMSC</name>
<keyword evidence="1" id="KW-1133">Transmembrane helix</keyword>
<proteinExistence type="predicted"/>
<dbReference type="EMBL" id="KE504208">
    <property type="protein sequence ID" value="EPS95405.1"/>
    <property type="molecule type" value="Genomic_DNA"/>
</dbReference>
<feature type="transmembrane region" description="Helical" evidence="1">
    <location>
        <begin position="20"/>
        <end position="41"/>
    </location>
</feature>
<feature type="transmembrane region" description="Helical" evidence="1">
    <location>
        <begin position="201"/>
        <end position="221"/>
    </location>
</feature>
<dbReference type="Proteomes" id="UP000015241">
    <property type="component" value="Unassembled WGS sequence"/>
</dbReference>